<evidence type="ECO:0000313" key="2">
    <source>
        <dbReference type="EMBL" id="MBW0132073.1"/>
    </source>
</evidence>
<feature type="domain" description="AB hydrolase-1" evidence="1">
    <location>
        <begin position="39"/>
        <end position="280"/>
    </location>
</feature>
<dbReference type="EMBL" id="JADQDF010000001">
    <property type="protein sequence ID" value="MBW0132073.1"/>
    <property type="molecule type" value="Genomic_DNA"/>
</dbReference>
<protein>
    <submittedName>
        <fullName evidence="2">Alpha/beta fold hydrolase</fullName>
    </submittedName>
</protein>
<keyword evidence="2" id="KW-0378">Hydrolase</keyword>
<dbReference type="PANTHER" id="PTHR43689">
    <property type="entry name" value="HYDROLASE"/>
    <property type="match status" value="1"/>
</dbReference>
<dbReference type="Pfam" id="PF00561">
    <property type="entry name" value="Abhydrolase_1"/>
    <property type="match status" value="1"/>
</dbReference>
<evidence type="ECO:0000259" key="1">
    <source>
        <dbReference type="Pfam" id="PF00561"/>
    </source>
</evidence>
<dbReference type="PANTHER" id="PTHR43689:SF8">
    <property type="entry name" value="ALPHA_BETA-HYDROLASES SUPERFAMILY PROTEIN"/>
    <property type="match status" value="1"/>
</dbReference>
<dbReference type="GO" id="GO:0016787">
    <property type="term" value="F:hydrolase activity"/>
    <property type="evidence" value="ECO:0007669"/>
    <property type="project" value="UniProtKB-KW"/>
</dbReference>
<name>A0ABS6UJK8_9PSEU</name>
<organism evidence="2 3">
    <name type="scientific">Pseudonocardia oceani</name>
    <dbReference type="NCBI Taxonomy" id="2792013"/>
    <lineage>
        <taxon>Bacteria</taxon>
        <taxon>Bacillati</taxon>
        <taxon>Actinomycetota</taxon>
        <taxon>Actinomycetes</taxon>
        <taxon>Pseudonocardiales</taxon>
        <taxon>Pseudonocardiaceae</taxon>
        <taxon>Pseudonocardia</taxon>
    </lineage>
</organism>
<gene>
    <name evidence="2" type="ORF">I4I82_30995</name>
</gene>
<dbReference type="RefSeq" id="WP_218596324.1">
    <property type="nucleotide sequence ID" value="NZ_JADQDE010000184.1"/>
</dbReference>
<evidence type="ECO:0000313" key="3">
    <source>
        <dbReference type="Proteomes" id="UP000694300"/>
    </source>
</evidence>
<dbReference type="Proteomes" id="UP000694300">
    <property type="component" value="Unassembled WGS sequence"/>
</dbReference>
<sequence length="304" mass="31704">MSAPLVPPGARVEHVAHAGGRVRVLRGGPDSGHPESGVPLVLVHGGGPDNAGISWYRVFDALARTRPVLALDLPGSGRTEGVPVDGSPAAMADLAAAVVADVAGPGPAVWAGVSMGGDVVLNVALRRPGAVAGLVLVAPGGLAAHVGNRVLHPLAWLACRLPDAVLLPAARLAARSTRAAVRAMVHDPARLPPEVVEEMAREARRGGLGYLRYNQATVGPLRMRNDLSARVAGIAAPVLFLHGRDDPLVAPADSVRAAAAMPHARVVLLDDCGHWVQVEQPARFLEEVERFLHPDDEQDRAPRT</sequence>
<comment type="caution">
    <text evidence="2">The sequence shown here is derived from an EMBL/GenBank/DDBJ whole genome shotgun (WGS) entry which is preliminary data.</text>
</comment>
<reference evidence="2 3" key="1">
    <citation type="submission" date="2020-11" db="EMBL/GenBank/DDBJ databases">
        <title>Pseudonocardia abyssalis sp. nov. and Pseudonocardia oceani sp. nov., description and phylogenomic analysis of two novel actinomycetes isolated from the deep Southern Ocean.</title>
        <authorList>
            <person name="Parra J."/>
        </authorList>
    </citation>
    <scope>NUCLEOTIDE SEQUENCE [LARGE SCALE GENOMIC DNA]</scope>
    <source>
        <strain evidence="3">KRD185</strain>
    </source>
</reference>
<proteinExistence type="predicted"/>
<keyword evidence="3" id="KW-1185">Reference proteome</keyword>
<dbReference type="InterPro" id="IPR000073">
    <property type="entry name" value="AB_hydrolase_1"/>
</dbReference>
<accession>A0ABS6UJK8</accession>